<dbReference type="Gene3D" id="1.10.260.40">
    <property type="entry name" value="lambda repressor-like DNA-binding domains"/>
    <property type="match status" value="1"/>
</dbReference>
<accession>A0A4U3KZJ1</accession>
<evidence type="ECO:0000256" key="3">
    <source>
        <dbReference type="ARBA" id="ARBA00023163"/>
    </source>
</evidence>
<keyword evidence="3" id="KW-0804">Transcription</keyword>
<dbReference type="Pfam" id="PF13377">
    <property type="entry name" value="Peripla_BP_3"/>
    <property type="match status" value="1"/>
</dbReference>
<evidence type="ECO:0000259" key="4">
    <source>
        <dbReference type="PROSITE" id="PS50932"/>
    </source>
</evidence>
<dbReference type="GO" id="GO:0003700">
    <property type="term" value="F:DNA-binding transcription factor activity"/>
    <property type="evidence" value="ECO:0007669"/>
    <property type="project" value="TreeGrafter"/>
</dbReference>
<evidence type="ECO:0000256" key="1">
    <source>
        <dbReference type="ARBA" id="ARBA00023015"/>
    </source>
</evidence>
<organism evidence="5 6">
    <name type="scientific">Ilyomonas limi</name>
    <dbReference type="NCBI Taxonomy" id="2575867"/>
    <lineage>
        <taxon>Bacteria</taxon>
        <taxon>Pseudomonadati</taxon>
        <taxon>Bacteroidota</taxon>
        <taxon>Chitinophagia</taxon>
        <taxon>Chitinophagales</taxon>
        <taxon>Chitinophagaceae</taxon>
        <taxon>Ilyomonas</taxon>
    </lineage>
</organism>
<sequence>MNKRVSLKDIAQKVGVSTALVSYVLNNKKEGRIKKEVAQKIRETAKELNYRTNLLARSLKINKTYTIGLIVADIASPFSSGMARIIEDEADKLNYTVIFGSSDENAQKFGKLVDTFLTRQVDGLIIAPPENAENQVFRLRQQGLPFVLFDRYCPSVNTNYVALDNYTAAYNAVKYMIDGGCKRPAIVTYDTTLFHMQERVRGYSAALKLSGIDANKSWIKKVNIINPKAAIEKAVQELLSLDEPADAILFGSNSIAVHGVKYINTLPLKVPKDLAIISFDETESLDLFYASITYIKQPMHEMGQLTTRILLDCIGKNNKVTQVNMQAELVIRASTR</sequence>
<dbReference type="InterPro" id="IPR000843">
    <property type="entry name" value="HTH_LacI"/>
</dbReference>
<dbReference type="Gene3D" id="3.40.50.2300">
    <property type="match status" value="2"/>
</dbReference>
<dbReference type="OrthoDB" id="9803256at2"/>
<dbReference type="PROSITE" id="PS50932">
    <property type="entry name" value="HTH_LACI_2"/>
    <property type="match status" value="1"/>
</dbReference>
<feature type="domain" description="HTH lacI-type" evidence="4">
    <location>
        <begin position="5"/>
        <end position="61"/>
    </location>
</feature>
<dbReference type="CDD" id="cd01392">
    <property type="entry name" value="HTH_LacI"/>
    <property type="match status" value="1"/>
</dbReference>
<dbReference type="InterPro" id="IPR028082">
    <property type="entry name" value="Peripla_BP_I"/>
</dbReference>
<reference evidence="5 6" key="1">
    <citation type="submission" date="2019-05" db="EMBL/GenBank/DDBJ databases">
        <title>Panacibacter sp. strain 17mud1-8 Genome sequencing and assembly.</title>
        <authorList>
            <person name="Chhetri G."/>
        </authorList>
    </citation>
    <scope>NUCLEOTIDE SEQUENCE [LARGE SCALE GENOMIC DNA]</scope>
    <source>
        <strain evidence="5 6">17mud1-8</strain>
    </source>
</reference>
<dbReference type="SUPFAM" id="SSF53822">
    <property type="entry name" value="Periplasmic binding protein-like I"/>
    <property type="match status" value="1"/>
</dbReference>
<keyword evidence="1" id="KW-0805">Transcription regulation</keyword>
<dbReference type="Proteomes" id="UP000305848">
    <property type="component" value="Unassembled WGS sequence"/>
</dbReference>
<name>A0A4U3KZJ1_9BACT</name>
<dbReference type="AlphaFoldDB" id="A0A4U3KZJ1"/>
<proteinExistence type="predicted"/>
<keyword evidence="6" id="KW-1185">Reference proteome</keyword>
<dbReference type="EMBL" id="SZQL01000009">
    <property type="protein sequence ID" value="TKK68095.1"/>
    <property type="molecule type" value="Genomic_DNA"/>
</dbReference>
<evidence type="ECO:0000313" key="6">
    <source>
        <dbReference type="Proteomes" id="UP000305848"/>
    </source>
</evidence>
<comment type="caution">
    <text evidence="5">The sequence shown here is derived from an EMBL/GenBank/DDBJ whole genome shotgun (WGS) entry which is preliminary data.</text>
</comment>
<evidence type="ECO:0000256" key="2">
    <source>
        <dbReference type="ARBA" id="ARBA00023125"/>
    </source>
</evidence>
<keyword evidence="2" id="KW-0238">DNA-binding</keyword>
<dbReference type="PANTHER" id="PTHR30146">
    <property type="entry name" value="LACI-RELATED TRANSCRIPTIONAL REPRESSOR"/>
    <property type="match status" value="1"/>
</dbReference>
<dbReference type="InterPro" id="IPR010982">
    <property type="entry name" value="Lambda_DNA-bd_dom_sf"/>
</dbReference>
<dbReference type="SUPFAM" id="SSF47413">
    <property type="entry name" value="lambda repressor-like DNA-binding domains"/>
    <property type="match status" value="1"/>
</dbReference>
<protein>
    <submittedName>
        <fullName evidence="5">LacI family transcriptional regulator</fullName>
    </submittedName>
</protein>
<dbReference type="GO" id="GO:0000976">
    <property type="term" value="F:transcription cis-regulatory region binding"/>
    <property type="evidence" value="ECO:0007669"/>
    <property type="project" value="TreeGrafter"/>
</dbReference>
<dbReference type="InterPro" id="IPR046335">
    <property type="entry name" value="LacI/GalR-like_sensor"/>
</dbReference>
<dbReference type="PANTHER" id="PTHR30146:SF109">
    <property type="entry name" value="HTH-TYPE TRANSCRIPTIONAL REGULATOR GALS"/>
    <property type="match status" value="1"/>
</dbReference>
<gene>
    <name evidence="5" type="ORF">FC093_12410</name>
</gene>
<dbReference type="Pfam" id="PF00356">
    <property type="entry name" value="LacI"/>
    <property type="match status" value="1"/>
</dbReference>
<dbReference type="SMART" id="SM00354">
    <property type="entry name" value="HTH_LACI"/>
    <property type="match status" value="1"/>
</dbReference>
<dbReference type="CDD" id="cd19977">
    <property type="entry name" value="PBP1_EndR-like"/>
    <property type="match status" value="1"/>
</dbReference>
<evidence type="ECO:0000313" key="5">
    <source>
        <dbReference type="EMBL" id="TKK68095.1"/>
    </source>
</evidence>